<evidence type="ECO:0000313" key="2">
    <source>
        <dbReference type="EMBL" id="QTD51205.1"/>
    </source>
</evidence>
<accession>A0A8A4TXG0</accession>
<dbReference type="KEGG" id="scor:J3U87_01940"/>
<dbReference type="CDD" id="cd02440">
    <property type="entry name" value="AdoMet_MTases"/>
    <property type="match status" value="1"/>
</dbReference>
<keyword evidence="2" id="KW-0489">Methyltransferase</keyword>
<dbReference type="GO" id="GO:0032259">
    <property type="term" value="P:methylation"/>
    <property type="evidence" value="ECO:0007669"/>
    <property type="project" value="UniProtKB-KW"/>
</dbReference>
<dbReference type="Proteomes" id="UP000663929">
    <property type="component" value="Chromosome"/>
</dbReference>
<dbReference type="PANTHER" id="PTHR43591">
    <property type="entry name" value="METHYLTRANSFERASE"/>
    <property type="match status" value="1"/>
</dbReference>
<feature type="domain" description="Methyltransferase type 11" evidence="1">
    <location>
        <begin position="50"/>
        <end position="146"/>
    </location>
</feature>
<dbReference type="Gene3D" id="3.40.50.150">
    <property type="entry name" value="Vaccinia Virus protein VP39"/>
    <property type="match status" value="1"/>
</dbReference>
<dbReference type="InterPro" id="IPR029063">
    <property type="entry name" value="SAM-dependent_MTases_sf"/>
</dbReference>
<organism evidence="2 3">
    <name type="scientific">Sulfidibacter corallicola</name>
    <dbReference type="NCBI Taxonomy" id="2818388"/>
    <lineage>
        <taxon>Bacteria</taxon>
        <taxon>Pseudomonadati</taxon>
        <taxon>Acidobacteriota</taxon>
        <taxon>Holophagae</taxon>
        <taxon>Acanthopleuribacterales</taxon>
        <taxon>Acanthopleuribacteraceae</taxon>
        <taxon>Sulfidibacter</taxon>
    </lineage>
</organism>
<dbReference type="InterPro" id="IPR013216">
    <property type="entry name" value="Methyltransf_11"/>
</dbReference>
<dbReference type="AlphaFoldDB" id="A0A8A4TXG0"/>
<gene>
    <name evidence="2" type="ORF">J3U87_01940</name>
</gene>
<keyword evidence="2" id="KW-0808">Transferase</keyword>
<dbReference type="GO" id="GO:0008757">
    <property type="term" value="F:S-adenosylmethionine-dependent methyltransferase activity"/>
    <property type="evidence" value="ECO:0007669"/>
    <property type="project" value="InterPro"/>
</dbReference>
<keyword evidence="3" id="KW-1185">Reference proteome</keyword>
<name>A0A8A4TXG0_SULCO</name>
<evidence type="ECO:0000259" key="1">
    <source>
        <dbReference type="Pfam" id="PF08241"/>
    </source>
</evidence>
<dbReference type="SUPFAM" id="SSF53335">
    <property type="entry name" value="S-adenosyl-L-methionine-dependent methyltransferases"/>
    <property type="match status" value="1"/>
</dbReference>
<reference evidence="2" key="1">
    <citation type="submission" date="2021-03" db="EMBL/GenBank/DDBJ databases">
        <title>Acanthopleuribacteraceae sp. M133.</title>
        <authorList>
            <person name="Wang G."/>
        </authorList>
    </citation>
    <scope>NUCLEOTIDE SEQUENCE</scope>
    <source>
        <strain evidence="2">M133</strain>
    </source>
</reference>
<evidence type="ECO:0000313" key="3">
    <source>
        <dbReference type="Proteomes" id="UP000663929"/>
    </source>
</evidence>
<dbReference type="EMBL" id="CP071793">
    <property type="protein sequence ID" value="QTD51205.1"/>
    <property type="molecule type" value="Genomic_DNA"/>
</dbReference>
<proteinExistence type="predicted"/>
<dbReference type="Pfam" id="PF08241">
    <property type="entry name" value="Methyltransf_11"/>
    <property type="match status" value="1"/>
</dbReference>
<sequence length="272" mass="30345">MREDSYVISTVARELNAEIDRLAAQVDLFWEQEAAFHTKAGLDEALSLVEFGSGPGYYSARLMERFPDLNLTCIEIDKVLTDHAEAMLAQCGFNQVQVRTDSITANRLPDLSYDASLARLLIEHLADPLEGLQEMQRILKPNGLAIVIDNDFSLHTLTYPEIPELAELFEAYCASRRSQGGSPRIGRRLPNLLEEAGFVDIHFDIVVAHNALTGDDIFLASEGVGIPAKLVEEGYLCSKTLATISRKWRDMLQSRPHTIMRKLCIASGRKPE</sequence>
<dbReference type="RefSeq" id="WP_237381335.1">
    <property type="nucleotide sequence ID" value="NZ_CP071793.1"/>
</dbReference>
<protein>
    <submittedName>
        <fullName evidence="2">Methyltransferase domain-containing protein</fullName>
    </submittedName>
</protein>